<comment type="caution">
    <text evidence="1">The sequence shown here is derived from an EMBL/GenBank/DDBJ whole genome shotgun (WGS) entry which is preliminary data.</text>
</comment>
<name>A0AAE4CA43_9ACTN</name>
<dbReference type="EMBL" id="JAVDYB010000001">
    <property type="protein sequence ID" value="MDR7276477.1"/>
    <property type="molecule type" value="Genomic_DNA"/>
</dbReference>
<keyword evidence="2" id="KW-1185">Reference proteome</keyword>
<evidence type="ECO:0000313" key="2">
    <source>
        <dbReference type="Proteomes" id="UP001183643"/>
    </source>
</evidence>
<protein>
    <submittedName>
        <fullName evidence="1">Uncharacterized protein</fullName>
    </submittedName>
</protein>
<reference evidence="1" key="1">
    <citation type="submission" date="2023-07" db="EMBL/GenBank/DDBJ databases">
        <title>Sequencing the genomes of 1000 actinobacteria strains.</title>
        <authorList>
            <person name="Klenk H.-P."/>
        </authorList>
    </citation>
    <scope>NUCLEOTIDE SEQUENCE</scope>
    <source>
        <strain evidence="1">DSM 44707</strain>
    </source>
</reference>
<sequence>MTFDDIAAGYATALVAGLGLPGTGVQLLQPAPVPADDLALWRLLDRLPSATLYRDPGAPADSLSGTYRRILASLEIPAEDRFTAAVGRRIADEFARFLASRPGRPPSATAYPALFRNWALLHHPAVAGRGTTALAGMILEPLGAATIALLPYLDTTAEPPRPGRAPDWDDTVDDVTAALKAAPSREFTVDSDTIVTDTAGELGEPAGLWGLSDPETEQARRFAAAEFRLRVSAGHVLLRRPVPGPWFSSAVLGIAHATPDGPPWSPEGPLDWTTAFGILRYVTNALIVVDSLEVTVESAGPYGEEDQQIILANLGHGLWPLYLPGADCSFTPDGAMTVHLATAPGTPVVLGVVALTIDAYLGRRPPAVSAG</sequence>
<organism evidence="1 2">
    <name type="scientific">Catenuloplanes atrovinosus</name>
    <dbReference type="NCBI Taxonomy" id="137266"/>
    <lineage>
        <taxon>Bacteria</taxon>
        <taxon>Bacillati</taxon>
        <taxon>Actinomycetota</taxon>
        <taxon>Actinomycetes</taxon>
        <taxon>Micromonosporales</taxon>
        <taxon>Micromonosporaceae</taxon>
        <taxon>Catenuloplanes</taxon>
    </lineage>
</organism>
<accession>A0AAE4CA43</accession>
<proteinExistence type="predicted"/>
<evidence type="ECO:0000313" key="1">
    <source>
        <dbReference type="EMBL" id="MDR7276477.1"/>
    </source>
</evidence>
<dbReference type="Proteomes" id="UP001183643">
    <property type="component" value="Unassembled WGS sequence"/>
</dbReference>
<dbReference type="RefSeq" id="WP_310368619.1">
    <property type="nucleotide sequence ID" value="NZ_JAVDYB010000001.1"/>
</dbReference>
<gene>
    <name evidence="1" type="ORF">J2S41_003255</name>
</gene>
<dbReference type="AlphaFoldDB" id="A0AAE4CA43"/>